<keyword evidence="3" id="KW-1185">Reference proteome</keyword>
<evidence type="ECO:0000313" key="3">
    <source>
        <dbReference type="Proteomes" id="UP001518925"/>
    </source>
</evidence>
<proteinExistence type="predicted"/>
<keyword evidence="1" id="KW-0472">Membrane</keyword>
<feature type="transmembrane region" description="Helical" evidence="1">
    <location>
        <begin position="84"/>
        <end position="104"/>
    </location>
</feature>
<reference evidence="2 3" key="1">
    <citation type="submission" date="2021-02" db="EMBL/GenBank/DDBJ databases">
        <title>Bacillus sp. RD4P76, an endophyte from a halophyte.</title>
        <authorList>
            <person name="Sun J.-Q."/>
        </authorList>
    </citation>
    <scope>NUCLEOTIDE SEQUENCE [LARGE SCALE GENOMIC DNA]</scope>
    <source>
        <strain evidence="2 3">RD4P76</strain>
    </source>
</reference>
<evidence type="ECO:0000256" key="1">
    <source>
        <dbReference type="SAM" id="Phobius"/>
    </source>
</evidence>
<comment type="caution">
    <text evidence="2">The sequence shown here is derived from an EMBL/GenBank/DDBJ whole genome shotgun (WGS) entry which is preliminary data.</text>
</comment>
<feature type="transmembrane region" description="Helical" evidence="1">
    <location>
        <begin position="30"/>
        <end position="48"/>
    </location>
</feature>
<organism evidence="2 3">
    <name type="scientific">Bacillus suaedaesalsae</name>
    <dbReference type="NCBI Taxonomy" id="2810349"/>
    <lineage>
        <taxon>Bacteria</taxon>
        <taxon>Bacillati</taxon>
        <taxon>Bacillota</taxon>
        <taxon>Bacilli</taxon>
        <taxon>Bacillales</taxon>
        <taxon>Bacillaceae</taxon>
        <taxon>Bacillus</taxon>
    </lineage>
</organism>
<feature type="transmembrane region" description="Helical" evidence="1">
    <location>
        <begin position="5"/>
        <end position="24"/>
    </location>
</feature>
<evidence type="ECO:0000313" key="2">
    <source>
        <dbReference type="EMBL" id="MBM6618672.1"/>
    </source>
</evidence>
<keyword evidence="1" id="KW-0812">Transmembrane</keyword>
<sequence>MMKNVVVVMGTILMKCILLLGIAYLLGWKFIDFAILGGVALFGTVWFFQMNSVQKNNQENSYLRGMFGNDTPKVSVFRFKMNPVLIGMIVYIILSGVTTFVYYIEYF</sequence>
<keyword evidence="1" id="KW-1133">Transmembrane helix</keyword>
<dbReference type="EMBL" id="JAFELM010000034">
    <property type="protein sequence ID" value="MBM6618672.1"/>
    <property type="molecule type" value="Genomic_DNA"/>
</dbReference>
<dbReference type="Proteomes" id="UP001518925">
    <property type="component" value="Unassembled WGS sequence"/>
</dbReference>
<protein>
    <recommendedName>
        <fullName evidence="4">DUF3899 domain-containing protein</fullName>
    </recommendedName>
</protein>
<name>A0ABS2DJU0_9BACI</name>
<dbReference type="RefSeq" id="WP_204204025.1">
    <property type="nucleotide sequence ID" value="NZ_JAFELM010000034.1"/>
</dbReference>
<evidence type="ECO:0008006" key="4">
    <source>
        <dbReference type="Google" id="ProtNLM"/>
    </source>
</evidence>
<accession>A0ABS2DJU0</accession>
<gene>
    <name evidence="2" type="ORF">JR050_13460</name>
</gene>